<evidence type="ECO:0000256" key="4">
    <source>
        <dbReference type="ARBA" id="ARBA00022989"/>
    </source>
</evidence>
<feature type="transmembrane region" description="Helical" evidence="6">
    <location>
        <begin position="95"/>
        <end position="128"/>
    </location>
</feature>
<dbReference type="PROSITE" id="PS50850">
    <property type="entry name" value="MFS"/>
    <property type="match status" value="1"/>
</dbReference>
<keyword evidence="3 6" id="KW-0812">Transmembrane</keyword>
<accession>A0A849AFT9</accession>
<dbReference type="SUPFAM" id="SSF103473">
    <property type="entry name" value="MFS general substrate transporter"/>
    <property type="match status" value="1"/>
</dbReference>
<dbReference type="InterPro" id="IPR020846">
    <property type="entry name" value="MFS_dom"/>
</dbReference>
<dbReference type="InterPro" id="IPR011701">
    <property type="entry name" value="MFS"/>
</dbReference>
<feature type="transmembrane region" description="Helical" evidence="6">
    <location>
        <begin position="320"/>
        <end position="343"/>
    </location>
</feature>
<dbReference type="InterPro" id="IPR036259">
    <property type="entry name" value="MFS_trans_sf"/>
</dbReference>
<keyword evidence="9" id="KW-1185">Reference proteome</keyword>
<evidence type="ECO:0000256" key="5">
    <source>
        <dbReference type="ARBA" id="ARBA00023136"/>
    </source>
</evidence>
<protein>
    <submittedName>
        <fullName evidence="8">MFS transporter</fullName>
    </submittedName>
</protein>
<evidence type="ECO:0000259" key="7">
    <source>
        <dbReference type="PROSITE" id="PS50850"/>
    </source>
</evidence>
<reference evidence="8 9" key="1">
    <citation type="submission" date="2020-05" db="EMBL/GenBank/DDBJ databases">
        <title>Flexivirga sp. ID2601S isolated from air conditioner.</title>
        <authorList>
            <person name="Kim D.H."/>
        </authorList>
    </citation>
    <scope>NUCLEOTIDE SEQUENCE [LARGE SCALE GENOMIC DNA]</scope>
    <source>
        <strain evidence="8 9">ID2601S</strain>
    </source>
</reference>
<evidence type="ECO:0000313" key="9">
    <source>
        <dbReference type="Proteomes" id="UP000557772"/>
    </source>
</evidence>
<evidence type="ECO:0000256" key="6">
    <source>
        <dbReference type="SAM" id="Phobius"/>
    </source>
</evidence>
<evidence type="ECO:0000256" key="1">
    <source>
        <dbReference type="ARBA" id="ARBA00004651"/>
    </source>
</evidence>
<feature type="transmembrane region" description="Helical" evidence="6">
    <location>
        <begin position="294"/>
        <end position="314"/>
    </location>
</feature>
<evidence type="ECO:0000313" key="8">
    <source>
        <dbReference type="EMBL" id="NNG38446.1"/>
    </source>
</evidence>
<feature type="transmembrane region" description="Helical" evidence="6">
    <location>
        <begin position="51"/>
        <end position="74"/>
    </location>
</feature>
<dbReference type="AlphaFoldDB" id="A0A849AFT9"/>
<feature type="transmembrane region" description="Helical" evidence="6">
    <location>
        <begin position="263"/>
        <end position="282"/>
    </location>
</feature>
<keyword evidence="4 6" id="KW-1133">Transmembrane helix</keyword>
<feature type="domain" description="Major facilitator superfamily (MFS) profile" evidence="7">
    <location>
        <begin position="14"/>
        <end position="409"/>
    </location>
</feature>
<feature type="transmembrane region" description="Helical" evidence="6">
    <location>
        <begin position="176"/>
        <end position="195"/>
    </location>
</feature>
<proteinExistence type="predicted"/>
<evidence type="ECO:0000256" key="3">
    <source>
        <dbReference type="ARBA" id="ARBA00022692"/>
    </source>
</evidence>
<organism evidence="8 9">
    <name type="scientific">Flexivirga aerilata</name>
    <dbReference type="NCBI Taxonomy" id="1656889"/>
    <lineage>
        <taxon>Bacteria</taxon>
        <taxon>Bacillati</taxon>
        <taxon>Actinomycetota</taxon>
        <taxon>Actinomycetes</taxon>
        <taxon>Micrococcales</taxon>
        <taxon>Dermacoccaceae</taxon>
        <taxon>Flexivirga</taxon>
    </lineage>
</organism>
<dbReference type="PANTHER" id="PTHR23513:SF11">
    <property type="entry name" value="STAPHYLOFERRIN A TRANSPORTER"/>
    <property type="match status" value="1"/>
</dbReference>
<dbReference type="Gene3D" id="1.20.1250.20">
    <property type="entry name" value="MFS general substrate transporter like domains"/>
    <property type="match status" value="1"/>
</dbReference>
<feature type="transmembrane region" description="Helical" evidence="6">
    <location>
        <begin position="228"/>
        <end position="251"/>
    </location>
</feature>
<dbReference type="RefSeq" id="WP_171152163.1">
    <property type="nucleotide sequence ID" value="NZ_JABENB010000001.1"/>
</dbReference>
<feature type="transmembrane region" description="Helical" evidence="6">
    <location>
        <begin position="355"/>
        <end position="383"/>
    </location>
</feature>
<dbReference type="Pfam" id="PF07690">
    <property type="entry name" value="MFS_1"/>
    <property type="match status" value="1"/>
</dbReference>
<keyword evidence="2" id="KW-1003">Cell membrane</keyword>
<feature type="transmembrane region" description="Helical" evidence="6">
    <location>
        <begin position="20"/>
        <end position="45"/>
    </location>
</feature>
<gene>
    <name evidence="8" type="ORF">HJ588_04045</name>
</gene>
<comment type="subcellular location">
    <subcellularLocation>
        <location evidence="1">Cell membrane</location>
        <topology evidence="1">Multi-pass membrane protein</topology>
    </subcellularLocation>
</comment>
<dbReference type="EMBL" id="JABENB010000001">
    <property type="protein sequence ID" value="NNG38446.1"/>
    <property type="molecule type" value="Genomic_DNA"/>
</dbReference>
<name>A0A849AFT9_9MICO</name>
<dbReference type="GO" id="GO:0022857">
    <property type="term" value="F:transmembrane transporter activity"/>
    <property type="evidence" value="ECO:0007669"/>
    <property type="project" value="InterPro"/>
</dbReference>
<dbReference type="GO" id="GO:0005886">
    <property type="term" value="C:plasma membrane"/>
    <property type="evidence" value="ECO:0007669"/>
    <property type="project" value="UniProtKB-SubCell"/>
</dbReference>
<comment type="caution">
    <text evidence="8">The sequence shown here is derived from an EMBL/GenBank/DDBJ whole genome shotgun (WGS) entry which is preliminary data.</text>
</comment>
<evidence type="ECO:0000256" key="2">
    <source>
        <dbReference type="ARBA" id="ARBA00022475"/>
    </source>
</evidence>
<sequence>MNTERATRWSASQVLAVPNFRAFLTVYVLDVAADALWLVTLGWVASGAHSSVYTGLVLAAGSIPHVLFLFHGGLSADRVGAGKVLRRTMPLRMALFLLWAAVATSVIGAWRLVVVLAVTFAIGAVAGYHDPALQKYPTEFLPRSGRGTAIKIERVSSRFAQAAGAFAGGWLLGHGGVSAASLAAGAALLVTLAILGRLARTPEKEIVVADADDSSVREGLDYVKKHPILRWTITTQGVVNLISAAAVMAILPLKARHAGWDAGAYGGSFGAYGIGITLGTAMTLRLTNISTRGGLLIGVGGATLSSAAVIGIGLATSQALTIGCAFVMGLTIGPVAPMLSGFAREDVPESLTGRVFSVISVATGGIEPVGSLITGLVAAALGINHTAEVLGAIATAACLGCFIAVWRNSRGVVLRA</sequence>
<dbReference type="PANTHER" id="PTHR23513">
    <property type="entry name" value="INTEGRAL MEMBRANE EFFLUX PROTEIN-RELATED"/>
    <property type="match status" value="1"/>
</dbReference>
<feature type="transmembrane region" description="Helical" evidence="6">
    <location>
        <begin position="389"/>
        <end position="406"/>
    </location>
</feature>
<keyword evidence="5 6" id="KW-0472">Membrane</keyword>
<dbReference type="CDD" id="cd06173">
    <property type="entry name" value="MFS_MefA_like"/>
    <property type="match status" value="1"/>
</dbReference>
<dbReference type="Proteomes" id="UP000557772">
    <property type="component" value="Unassembled WGS sequence"/>
</dbReference>